<proteinExistence type="predicted"/>
<keyword evidence="3" id="KW-0689">Ribosomal protein</keyword>
<sequence>MAVSIFIRPFRRFIGINSNITVLFLDTTPHLNTKSRAHSTSLSENNDLFEPEEKKKTAKKISKAMMAYMQRSKEHDEFMKKEIIEYQIGKRHLANMMGEDPEFFTQEDVNRSIEYLFPSGLFDSKARPMMRHPDEIFSNRKAAEFDETGRPFHSMFYTYKPNYYETLYVSPDNYTKNIVGTIQSLNNIEDSLIKQGTVPMDKMDLISSVWLTKMDIEKLLSETLKAGEYYYLITSLERLCNHPLSKRAQDFIMKYRKKLVSHISEIVIPSLEHDNTGRPYITVKNCMRKSTRGEVTIWGNGSGKITINGQDITYFEDMHYREQLSAK</sequence>
<dbReference type="OrthoDB" id="10254627at2759"/>
<feature type="compositionally biased region" description="Polar residues" evidence="1">
    <location>
        <begin position="34"/>
        <end position="46"/>
    </location>
</feature>
<reference evidence="3" key="1">
    <citation type="submission" date="2025-08" db="UniProtKB">
        <authorList>
            <consortium name="RefSeq"/>
        </authorList>
    </citation>
    <scope>IDENTIFICATION</scope>
</reference>
<organism evidence="2 3">
    <name type="scientific">Dinoponera quadriceps</name>
    <name type="common">South American ant</name>
    <dbReference type="NCBI Taxonomy" id="609295"/>
    <lineage>
        <taxon>Eukaryota</taxon>
        <taxon>Metazoa</taxon>
        <taxon>Ecdysozoa</taxon>
        <taxon>Arthropoda</taxon>
        <taxon>Hexapoda</taxon>
        <taxon>Insecta</taxon>
        <taxon>Pterygota</taxon>
        <taxon>Neoptera</taxon>
        <taxon>Endopterygota</taxon>
        <taxon>Hymenoptera</taxon>
        <taxon>Apocrita</taxon>
        <taxon>Aculeata</taxon>
        <taxon>Formicoidea</taxon>
        <taxon>Formicidae</taxon>
        <taxon>Ponerinae</taxon>
        <taxon>Ponerini</taxon>
        <taxon>Dinoponera</taxon>
    </lineage>
</organism>
<dbReference type="Proteomes" id="UP000515204">
    <property type="component" value="Unplaced"/>
</dbReference>
<dbReference type="GeneID" id="106744640"/>
<gene>
    <name evidence="3" type="primary">LOC106744640</name>
</gene>
<dbReference type="KEGG" id="dqu:106744640"/>
<dbReference type="RefSeq" id="XP_014475046.1">
    <property type="nucleotide sequence ID" value="XM_014619560.1"/>
</dbReference>
<keyword evidence="2" id="KW-1185">Reference proteome</keyword>
<dbReference type="CTD" id="64965"/>
<feature type="region of interest" description="Disordered" evidence="1">
    <location>
        <begin position="34"/>
        <end position="54"/>
    </location>
</feature>
<evidence type="ECO:0000313" key="2">
    <source>
        <dbReference type="Proteomes" id="UP000515204"/>
    </source>
</evidence>
<evidence type="ECO:0000313" key="3">
    <source>
        <dbReference type="RefSeq" id="XP_014475046.1"/>
    </source>
</evidence>
<dbReference type="GO" id="GO:0005840">
    <property type="term" value="C:ribosome"/>
    <property type="evidence" value="ECO:0007669"/>
    <property type="project" value="UniProtKB-KW"/>
</dbReference>
<evidence type="ECO:0000256" key="1">
    <source>
        <dbReference type="SAM" id="MobiDB-lite"/>
    </source>
</evidence>
<accession>A0A6P3X9H0</accession>
<protein>
    <submittedName>
        <fullName evidence="3">28S ribosomal protein S9, mitochondrial</fullName>
    </submittedName>
</protein>
<name>A0A6P3X9H0_DINQU</name>
<keyword evidence="3" id="KW-0687">Ribonucleoprotein</keyword>
<dbReference type="AlphaFoldDB" id="A0A6P3X9H0"/>